<dbReference type="InterPro" id="IPR012349">
    <property type="entry name" value="Split_barrel_FMN-bd"/>
</dbReference>
<organism evidence="2 3">
    <name type="scientific">Mucilaginibacter mali</name>
    <dbReference type="NCBI Taxonomy" id="2740462"/>
    <lineage>
        <taxon>Bacteria</taxon>
        <taxon>Pseudomonadati</taxon>
        <taxon>Bacteroidota</taxon>
        <taxon>Sphingobacteriia</taxon>
        <taxon>Sphingobacteriales</taxon>
        <taxon>Sphingobacteriaceae</taxon>
        <taxon>Mucilaginibacter</taxon>
    </lineage>
</organism>
<dbReference type="EMBL" id="CP054139">
    <property type="protein sequence ID" value="QKJ30517.1"/>
    <property type="molecule type" value="Genomic_DNA"/>
</dbReference>
<protein>
    <submittedName>
        <fullName evidence="2">Pyridoxamine 5'-phosphate oxidase family protein</fullName>
    </submittedName>
</protein>
<dbReference type="RefSeq" id="WP_173415191.1">
    <property type="nucleotide sequence ID" value="NZ_CP054139.1"/>
</dbReference>
<keyword evidence="3" id="KW-1185">Reference proteome</keyword>
<dbReference type="Gene3D" id="2.30.110.10">
    <property type="entry name" value="Electron Transport, Fmn-binding Protein, Chain A"/>
    <property type="match status" value="1"/>
</dbReference>
<dbReference type="Proteomes" id="UP000505355">
    <property type="component" value="Chromosome"/>
</dbReference>
<dbReference type="InterPro" id="IPR052917">
    <property type="entry name" value="Stress-Dev_Protein"/>
</dbReference>
<feature type="domain" description="General stress protein FMN-binding split barrel" evidence="1">
    <location>
        <begin position="21"/>
        <end position="169"/>
    </location>
</feature>
<dbReference type="AlphaFoldDB" id="A0A7D4TXN2"/>
<evidence type="ECO:0000313" key="2">
    <source>
        <dbReference type="EMBL" id="QKJ30517.1"/>
    </source>
</evidence>
<dbReference type="InterPro" id="IPR038725">
    <property type="entry name" value="YdaG_split_barrel_FMN-bd"/>
</dbReference>
<sequence length="178" mass="19744">MDSINQQQPEQNTENLTGTEAWAKMKELAEKAESCFFCTNIKTGLPPNCRPMSPQKIDDNGDLWFLSANDSVKNADIATDPMVQLFFQASPHSGFMSVYGIGSISGDKAIIDELWEPIMKVWFTEGKDDPRISVIKVSPTQGYYWDNKHGNAVAFVKMVAGAIVGKTFDDSIEGELKQ</sequence>
<accession>A0A7D4TXN2</accession>
<dbReference type="Pfam" id="PF16242">
    <property type="entry name" value="Pyrid_ox_like"/>
    <property type="match status" value="1"/>
</dbReference>
<gene>
    <name evidence="2" type="ORF">HQ865_12375</name>
</gene>
<evidence type="ECO:0000259" key="1">
    <source>
        <dbReference type="Pfam" id="PF16242"/>
    </source>
</evidence>
<dbReference type="PANTHER" id="PTHR34818:SF1">
    <property type="entry name" value="PROTEIN BLI-3"/>
    <property type="match status" value="1"/>
</dbReference>
<name>A0A7D4TXN2_9SPHI</name>
<dbReference type="SUPFAM" id="SSF50475">
    <property type="entry name" value="FMN-binding split barrel"/>
    <property type="match status" value="1"/>
</dbReference>
<evidence type="ECO:0000313" key="3">
    <source>
        <dbReference type="Proteomes" id="UP000505355"/>
    </source>
</evidence>
<dbReference type="PANTHER" id="PTHR34818">
    <property type="entry name" value="PROTEIN BLI-3"/>
    <property type="match status" value="1"/>
</dbReference>
<proteinExistence type="predicted"/>
<dbReference type="KEGG" id="mmab:HQ865_12375"/>
<reference evidence="2 3" key="1">
    <citation type="submission" date="2020-05" db="EMBL/GenBank/DDBJ databases">
        <title>Mucilaginibacter mali sp. nov.</title>
        <authorList>
            <person name="Kim H.S."/>
            <person name="Lee K.C."/>
            <person name="Suh M.K."/>
            <person name="Kim J.-S."/>
            <person name="Han K.-I."/>
            <person name="Eom M.K."/>
            <person name="Shin Y.K."/>
            <person name="Lee J.-S."/>
        </authorList>
    </citation>
    <scope>NUCLEOTIDE SEQUENCE [LARGE SCALE GENOMIC DNA]</scope>
    <source>
        <strain evidence="2 3">G2-14</strain>
    </source>
</reference>